<dbReference type="Gene3D" id="3.40.50.150">
    <property type="entry name" value="Vaccinia Virus protein VP39"/>
    <property type="match status" value="1"/>
</dbReference>
<evidence type="ECO:0000256" key="4">
    <source>
        <dbReference type="ARBA" id="ARBA00022691"/>
    </source>
</evidence>
<dbReference type="HAMAP" id="MF_00560">
    <property type="entry name" value="Tran_acon_Me_trans"/>
    <property type="match status" value="1"/>
</dbReference>
<name>A0AAC9PU99_9PSEU</name>
<comment type="function">
    <text evidence="5">Catalyzes the S-adenosylmethionine monomethyl esterification of trans-aconitate.</text>
</comment>
<dbReference type="Proteomes" id="UP000185511">
    <property type="component" value="Chromosome"/>
</dbReference>
<dbReference type="Gene3D" id="1.10.150.290">
    <property type="entry name" value="S-adenosyl-L-methionine-dependent methyltransferases"/>
    <property type="match status" value="1"/>
</dbReference>
<dbReference type="InterPro" id="IPR023506">
    <property type="entry name" value="Trans-aconitate_MeTrfase"/>
</dbReference>
<dbReference type="KEGG" id="acad:UA74_24340"/>
<proteinExistence type="inferred from homology"/>
<dbReference type="PANTHER" id="PTHR43861">
    <property type="entry name" value="TRANS-ACONITATE 2-METHYLTRANSFERASE-RELATED"/>
    <property type="match status" value="1"/>
</dbReference>
<dbReference type="GO" id="GO:0032259">
    <property type="term" value="P:methylation"/>
    <property type="evidence" value="ECO:0007669"/>
    <property type="project" value="UniProtKB-KW"/>
</dbReference>
<keyword evidence="1 5" id="KW-0963">Cytoplasm</keyword>
<evidence type="ECO:0000256" key="2">
    <source>
        <dbReference type="ARBA" id="ARBA00022603"/>
    </source>
</evidence>
<protein>
    <recommendedName>
        <fullName evidence="5">Trans-aconitate 2-methyltransferase</fullName>
        <ecNumber evidence="5">2.1.1.144</ecNumber>
    </recommendedName>
</protein>
<dbReference type="Pfam" id="PF13489">
    <property type="entry name" value="Methyltransf_23"/>
    <property type="match status" value="1"/>
</dbReference>
<gene>
    <name evidence="5" type="primary">tam</name>
    <name evidence="6" type="ORF">UA74_24340</name>
</gene>
<dbReference type="AlphaFoldDB" id="A0AAC9PU99"/>
<keyword evidence="3 5" id="KW-0808">Transferase</keyword>
<organism evidence="6 7">
    <name type="scientific">Actinoalloteichus fjordicus</name>
    <dbReference type="NCBI Taxonomy" id="1612552"/>
    <lineage>
        <taxon>Bacteria</taxon>
        <taxon>Bacillati</taxon>
        <taxon>Actinomycetota</taxon>
        <taxon>Actinomycetes</taxon>
        <taxon>Pseudonocardiales</taxon>
        <taxon>Pseudonocardiaceae</taxon>
        <taxon>Actinoalloteichus</taxon>
    </lineage>
</organism>
<comment type="similarity">
    <text evidence="5">Belongs to the methyltransferase superfamily. Tam family.</text>
</comment>
<dbReference type="InterPro" id="IPR023149">
    <property type="entry name" value="Trans_acon_MeTrfase_C"/>
</dbReference>
<keyword evidence="2 5" id="KW-0489">Methyltransferase</keyword>
<dbReference type="CDD" id="cd02440">
    <property type="entry name" value="AdoMet_MTases"/>
    <property type="match status" value="1"/>
</dbReference>
<keyword evidence="4 5" id="KW-0949">S-adenosyl-L-methionine</keyword>
<reference evidence="7" key="1">
    <citation type="submission" date="2016-06" db="EMBL/GenBank/DDBJ databases">
        <title>Complete genome sequence of Actinoalloteichus fjordicus DSM 46855 (=ADI127-17), type strain of the new species Actinoalloteichus fjordicus.</title>
        <authorList>
            <person name="Ruckert C."/>
            <person name="Nouioui I."/>
            <person name="Willmese J."/>
            <person name="van Wezel G."/>
            <person name="Klenk H.-P."/>
            <person name="Kalinowski J."/>
            <person name="Zotchev S.B."/>
        </authorList>
    </citation>
    <scope>NUCLEOTIDE SEQUENCE [LARGE SCALE GENOMIC DNA]</scope>
    <source>
        <strain evidence="7">ADI127-7</strain>
    </source>
</reference>
<keyword evidence="7" id="KW-1185">Reference proteome</keyword>
<dbReference type="GO" id="GO:0005737">
    <property type="term" value="C:cytoplasm"/>
    <property type="evidence" value="ECO:0007669"/>
    <property type="project" value="UniProtKB-SubCell"/>
</dbReference>
<evidence type="ECO:0000256" key="5">
    <source>
        <dbReference type="HAMAP-Rule" id="MF_00560"/>
    </source>
</evidence>
<dbReference type="SUPFAM" id="SSF53335">
    <property type="entry name" value="S-adenosyl-L-methionine-dependent methyltransferases"/>
    <property type="match status" value="1"/>
</dbReference>
<dbReference type="InterPro" id="IPR029063">
    <property type="entry name" value="SAM-dependent_MTases_sf"/>
</dbReference>
<sequence>MATTKWNPETYLTFADQRGRPFHELVARIGAEDPRRVVDLGCGPGNLTATLSQRWPDADIEAVDSSQEMVDAAKAAGVHARLCDVTAWQPDEDVDVVLSNAVLQWVPGHRELLRSWLTRLRPGAWLAFQVPGNFDAPSHHEIRTLAGSPAWRDRLDGLAMRAPGAVLDAVGYATPLAALGAEVDAWETTYLQRLTGEDPVLDWVSGTALRPIRSVLTQAGWAEFRAELGPRLRSAYPRQADGVTWFPFRRIFVVARRLG</sequence>
<dbReference type="PANTHER" id="PTHR43861:SF1">
    <property type="entry name" value="TRANS-ACONITATE 2-METHYLTRANSFERASE"/>
    <property type="match status" value="1"/>
</dbReference>
<comment type="catalytic activity">
    <reaction evidence="5">
        <text>trans-aconitate + S-adenosyl-L-methionine = (E)-3-(methoxycarbonyl)pent-2-enedioate + S-adenosyl-L-homocysteine</text>
        <dbReference type="Rhea" id="RHEA:14969"/>
        <dbReference type="ChEBI" id="CHEBI:15708"/>
        <dbReference type="ChEBI" id="CHEBI:57470"/>
        <dbReference type="ChEBI" id="CHEBI:57856"/>
        <dbReference type="ChEBI" id="CHEBI:59789"/>
        <dbReference type="EC" id="2.1.1.144"/>
    </reaction>
</comment>
<comment type="subcellular location">
    <subcellularLocation>
        <location evidence="5">Cytoplasm</location>
    </subcellularLocation>
</comment>
<dbReference type="GO" id="GO:0030798">
    <property type="term" value="F:trans-aconitate 2-methyltransferase activity"/>
    <property type="evidence" value="ECO:0007669"/>
    <property type="project" value="UniProtKB-UniRule"/>
</dbReference>
<dbReference type="NCBIfam" id="NF010703">
    <property type="entry name" value="PRK14103.1"/>
    <property type="match status" value="1"/>
</dbReference>
<accession>A0AAC9PU99</accession>
<dbReference type="RefSeq" id="WP_075742352.1">
    <property type="nucleotide sequence ID" value="NZ_CP016076.1"/>
</dbReference>
<evidence type="ECO:0000256" key="3">
    <source>
        <dbReference type="ARBA" id="ARBA00022679"/>
    </source>
</evidence>
<evidence type="ECO:0000313" key="6">
    <source>
        <dbReference type="EMBL" id="APU16882.1"/>
    </source>
</evidence>
<dbReference type="EC" id="2.1.1.144" evidence="5"/>
<evidence type="ECO:0000313" key="7">
    <source>
        <dbReference type="Proteomes" id="UP000185511"/>
    </source>
</evidence>
<dbReference type="EMBL" id="CP016076">
    <property type="protein sequence ID" value="APU16882.1"/>
    <property type="molecule type" value="Genomic_DNA"/>
</dbReference>
<evidence type="ECO:0000256" key="1">
    <source>
        <dbReference type="ARBA" id="ARBA00022490"/>
    </source>
</evidence>